<dbReference type="EMBL" id="BARW01009031">
    <property type="protein sequence ID" value="GAI75259.1"/>
    <property type="molecule type" value="Genomic_DNA"/>
</dbReference>
<dbReference type="Gene3D" id="3.40.50.720">
    <property type="entry name" value="NAD(P)-binding Rossmann-like Domain"/>
    <property type="match status" value="1"/>
</dbReference>
<accession>X1T5E5</accession>
<dbReference type="AlphaFoldDB" id="X1T5E5"/>
<organism evidence="1">
    <name type="scientific">marine sediment metagenome</name>
    <dbReference type="NCBI Taxonomy" id="412755"/>
    <lineage>
        <taxon>unclassified sequences</taxon>
        <taxon>metagenomes</taxon>
        <taxon>ecological metagenomes</taxon>
    </lineage>
</organism>
<gene>
    <name evidence="1" type="ORF">S12H4_18311</name>
</gene>
<evidence type="ECO:0000313" key="1">
    <source>
        <dbReference type="EMBL" id="GAI75259.1"/>
    </source>
</evidence>
<name>X1T5E5_9ZZZZ</name>
<protein>
    <submittedName>
        <fullName evidence="1">Uncharacterized protein</fullName>
    </submittedName>
</protein>
<comment type="caution">
    <text evidence="1">The sequence shown here is derived from an EMBL/GenBank/DDBJ whole genome shotgun (WGS) entry which is preliminary data.</text>
</comment>
<feature type="non-terminal residue" evidence="1">
    <location>
        <position position="32"/>
    </location>
</feature>
<sequence>MPRLQRKDFKVGEDFHLAYSPERIDPGNKKYR</sequence>
<proteinExistence type="predicted"/>
<reference evidence="1" key="1">
    <citation type="journal article" date="2014" name="Front. Microbiol.">
        <title>High frequency of phylogenetically diverse reductive dehalogenase-homologous genes in deep subseafloor sedimentary metagenomes.</title>
        <authorList>
            <person name="Kawai M."/>
            <person name="Futagami T."/>
            <person name="Toyoda A."/>
            <person name="Takaki Y."/>
            <person name="Nishi S."/>
            <person name="Hori S."/>
            <person name="Arai W."/>
            <person name="Tsubouchi T."/>
            <person name="Morono Y."/>
            <person name="Uchiyama I."/>
            <person name="Ito T."/>
            <person name="Fujiyama A."/>
            <person name="Inagaki F."/>
            <person name="Takami H."/>
        </authorList>
    </citation>
    <scope>NUCLEOTIDE SEQUENCE</scope>
    <source>
        <strain evidence="1">Expedition CK06-06</strain>
    </source>
</reference>